<protein>
    <submittedName>
        <fullName evidence="1">Uncharacterized protein</fullName>
    </submittedName>
</protein>
<gene>
    <name evidence="1" type="ORF">PACLA_8A065435</name>
</gene>
<sequence>MSTSTTTLGLAELVEKTISKDSDRYKVKTKIRSALQELNFNKKRLKLQVSDPSYKLRYQYALEFWREKTGNEKIAMALAHDLIDELKEKLNSKDHIYPEAEENNEILDGFFSQETPTKGKHTKKQSSVDEKPAVNYVTTKCENKFYVKSTNICEAEIGINTKEFLKCIHKLICPGDEVNLVIPSGCFGDKWSVQITNPSDSLLLTFLLKPVNCVIRTRNATTL</sequence>
<accession>A0A7D9IQ47</accession>
<proteinExistence type="predicted"/>
<reference evidence="1" key="1">
    <citation type="submission" date="2020-04" db="EMBL/GenBank/DDBJ databases">
        <authorList>
            <person name="Alioto T."/>
            <person name="Alioto T."/>
            <person name="Gomez Garrido J."/>
        </authorList>
    </citation>
    <scope>NUCLEOTIDE SEQUENCE</scope>
    <source>
        <strain evidence="1">A484AB</strain>
    </source>
</reference>
<evidence type="ECO:0000313" key="1">
    <source>
        <dbReference type="EMBL" id="CAB4010989.1"/>
    </source>
</evidence>
<comment type="caution">
    <text evidence="1">The sequence shown here is derived from an EMBL/GenBank/DDBJ whole genome shotgun (WGS) entry which is preliminary data.</text>
</comment>
<organism evidence="1 2">
    <name type="scientific">Paramuricea clavata</name>
    <name type="common">Red gorgonian</name>
    <name type="synonym">Violescent sea-whip</name>
    <dbReference type="NCBI Taxonomy" id="317549"/>
    <lineage>
        <taxon>Eukaryota</taxon>
        <taxon>Metazoa</taxon>
        <taxon>Cnidaria</taxon>
        <taxon>Anthozoa</taxon>
        <taxon>Octocorallia</taxon>
        <taxon>Malacalcyonacea</taxon>
        <taxon>Plexauridae</taxon>
        <taxon>Paramuricea</taxon>
    </lineage>
</organism>
<evidence type="ECO:0000313" key="2">
    <source>
        <dbReference type="Proteomes" id="UP001152795"/>
    </source>
</evidence>
<keyword evidence="2" id="KW-1185">Reference proteome</keyword>
<name>A0A7D9IQ47_PARCT</name>
<dbReference type="AlphaFoldDB" id="A0A7D9IQ47"/>
<dbReference type="EMBL" id="CACRXK020006989">
    <property type="protein sequence ID" value="CAB4010989.1"/>
    <property type="molecule type" value="Genomic_DNA"/>
</dbReference>
<dbReference type="Proteomes" id="UP001152795">
    <property type="component" value="Unassembled WGS sequence"/>
</dbReference>